<dbReference type="STRING" id="180088.A0A1J8Q8H5"/>
<organism evidence="1 2">
    <name type="scientific">Rhizopogon vesiculosus</name>
    <dbReference type="NCBI Taxonomy" id="180088"/>
    <lineage>
        <taxon>Eukaryota</taxon>
        <taxon>Fungi</taxon>
        <taxon>Dikarya</taxon>
        <taxon>Basidiomycota</taxon>
        <taxon>Agaricomycotina</taxon>
        <taxon>Agaricomycetes</taxon>
        <taxon>Agaricomycetidae</taxon>
        <taxon>Boletales</taxon>
        <taxon>Suillineae</taxon>
        <taxon>Rhizopogonaceae</taxon>
        <taxon>Rhizopogon</taxon>
    </lineage>
</organism>
<dbReference type="AlphaFoldDB" id="A0A1J8Q8H5"/>
<protein>
    <recommendedName>
        <fullName evidence="3">DUF4219 domain-containing protein</fullName>
    </recommendedName>
</protein>
<dbReference type="OrthoDB" id="2688366at2759"/>
<dbReference type="Proteomes" id="UP000183567">
    <property type="component" value="Unassembled WGS sequence"/>
</dbReference>
<proteinExistence type="predicted"/>
<reference evidence="1 2" key="1">
    <citation type="submission" date="2016-03" db="EMBL/GenBank/DDBJ databases">
        <title>Comparative genomics of the ectomycorrhizal sister species Rhizopogon vinicolor and Rhizopogon vesiculosus (Basidiomycota: Boletales) reveals a divergence of the mating type B locus.</title>
        <authorList>
            <person name="Mujic A.B."/>
            <person name="Kuo A."/>
            <person name="Tritt A."/>
            <person name="Lipzen A."/>
            <person name="Chen C."/>
            <person name="Johnson J."/>
            <person name="Sharma A."/>
            <person name="Barry K."/>
            <person name="Grigoriev I.V."/>
            <person name="Spatafora J.W."/>
        </authorList>
    </citation>
    <scope>NUCLEOTIDE SEQUENCE [LARGE SCALE GENOMIC DNA]</scope>
    <source>
        <strain evidence="1 2">AM-OR11-056</strain>
    </source>
</reference>
<name>A0A1J8Q8H5_9AGAM</name>
<evidence type="ECO:0000313" key="1">
    <source>
        <dbReference type="EMBL" id="OJA09961.1"/>
    </source>
</evidence>
<keyword evidence="2" id="KW-1185">Reference proteome</keyword>
<evidence type="ECO:0008006" key="3">
    <source>
        <dbReference type="Google" id="ProtNLM"/>
    </source>
</evidence>
<feature type="non-terminal residue" evidence="1">
    <location>
        <position position="138"/>
    </location>
</feature>
<dbReference type="EMBL" id="LVVM01005686">
    <property type="protein sequence ID" value="OJA09961.1"/>
    <property type="molecule type" value="Genomic_DNA"/>
</dbReference>
<comment type="caution">
    <text evidence="1">The sequence shown here is derived from an EMBL/GenBank/DDBJ whole genome shotgun (WGS) entry which is preliminary data.</text>
</comment>
<accession>A0A1J8Q8H5</accession>
<gene>
    <name evidence="1" type="ORF">AZE42_11576</name>
</gene>
<sequence length="138" mass="15186">MGKYDHIPKLTGADDYISWETQVRLALTNQDLWCHVTDKVDPTDILGSASYLPVAAAPATPTDAEKAPMCTWLIDDSKAMTILLRRLTPSVSLLIPRATGNVTARVAWKILINLLSVGWMLSKGWKCSFHGGPAFYVL</sequence>
<evidence type="ECO:0000313" key="2">
    <source>
        <dbReference type="Proteomes" id="UP000183567"/>
    </source>
</evidence>